<evidence type="ECO:0000256" key="5">
    <source>
        <dbReference type="ARBA" id="ARBA00022573"/>
    </source>
</evidence>
<dbReference type="PANTHER" id="PTHR34308">
    <property type="entry name" value="COBALAMIN BIOSYNTHESIS PROTEIN CBIB"/>
    <property type="match status" value="1"/>
</dbReference>
<reference evidence="10 11" key="1">
    <citation type="journal article" date="2019" name="Int. J. Syst. Evol. Microbiol.">
        <title>The Global Catalogue of Microorganisms (GCM) 10K type strain sequencing project: providing services to taxonomists for standard genome sequencing and annotation.</title>
        <authorList>
            <consortium name="The Broad Institute Genomics Platform"/>
            <consortium name="The Broad Institute Genome Sequencing Center for Infectious Disease"/>
            <person name="Wu L."/>
            <person name="Ma J."/>
        </authorList>
    </citation>
    <scope>NUCLEOTIDE SEQUENCE [LARGE SCALE GENOMIC DNA]</scope>
    <source>
        <strain evidence="10 11">JCM 13022</strain>
    </source>
</reference>
<dbReference type="Proteomes" id="UP001500467">
    <property type="component" value="Unassembled WGS sequence"/>
</dbReference>
<comment type="subcellular location">
    <subcellularLocation>
        <location evidence="1 9">Cell membrane</location>
        <topology evidence="1 9">Multi-pass membrane protein</topology>
    </subcellularLocation>
</comment>
<keyword evidence="8 9" id="KW-0472">Membrane</keyword>
<name>A0ABN1VEZ7_9PSEU</name>
<keyword evidence="6 9" id="KW-0812">Transmembrane</keyword>
<evidence type="ECO:0000256" key="4">
    <source>
        <dbReference type="ARBA" id="ARBA00022475"/>
    </source>
</evidence>
<evidence type="ECO:0000313" key="10">
    <source>
        <dbReference type="EMBL" id="GAA1208496.1"/>
    </source>
</evidence>
<evidence type="ECO:0000256" key="7">
    <source>
        <dbReference type="ARBA" id="ARBA00022989"/>
    </source>
</evidence>
<keyword evidence="11" id="KW-1185">Reference proteome</keyword>
<comment type="similarity">
    <text evidence="3 9">Belongs to the CobD/CbiB family.</text>
</comment>
<evidence type="ECO:0000256" key="6">
    <source>
        <dbReference type="ARBA" id="ARBA00022692"/>
    </source>
</evidence>
<comment type="function">
    <text evidence="9">Converts cobyric acid to cobinamide by the addition of aminopropanol on the F carboxylic group.</text>
</comment>
<dbReference type="InterPro" id="IPR004485">
    <property type="entry name" value="Cobalamin_biosynth_CobD/CbiB"/>
</dbReference>
<dbReference type="RefSeq" id="WP_253859862.1">
    <property type="nucleotide sequence ID" value="NZ_BAAALM010000009.1"/>
</dbReference>
<keyword evidence="7 9" id="KW-1133">Transmembrane helix</keyword>
<protein>
    <recommendedName>
        <fullName evidence="9">Cobalamin biosynthesis protein CobD</fullName>
    </recommendedName>
</protein>
<evidence type="ECO:0000256" key="3">
    <source>
        <dbReference type="ARBA" id="ARBA00006263"/>
    </source>
</evidence>
<dbReference type="HAMAP" id="MF_00024">
    <property type="entry name" value="CobD_CbiB"/>
    <property type="match status" value="1"/>
</dbReference>
<evidence type="ECO:0000256" key="2">
    <source>
        <dbReference type="ARBA" id="ARBA00004953"/>
    </source>
</evidence>
<evidence type="ECO:0000313" key="11">
    <source>
        <dbReference type="Proteomes" id="UP001500467"/>
    </source>
</evidence>
<dbReference type="PANTHER" id="PTHR34308:SF1">
    <property type="entry name" value="COBALAMIN BIOSYNTHESIS PROTEIN CBIB"/>
    <property type="match status" value="1"/>
</dbReference>
<keyword evidence="4 9" id="KW-1003">Cell membrane</keyword>
<comment type="caution">
    <text evidence="9">Lacks conserved residue(s) required for the propagation of feature annotation.</text>
</comment>
<feature type="transmembrane region" description="Helical" evidence="9">
    <location>
        <begin position="292"/>
        <end position="311"/>
    </location>
</feature>
<dbReference type="EMBL" id="BAAALM010000009">
    <property type="protein sequence ID" value="GAA1208496.1"/>
    <property type="molecule type" value="Genomic_DNA"/>
</dbReference>
<comment type="pathway">
    <text evidence="2 9">Cofactor biosynthesis; adenosylcobalamin biosynthesis.</text>
</comment>
<accession>A0ABN1VEZ7</accession>
<comment type="caution">
    <text evidence="10">The sequence shown here is derived from an EMBL/GenBank/DDBJ whole genome shotgun (WGS) entry which is preliminary data.</text>
</comment>
<gene>
    <name evidence="9" type="primary">cobD</name>
    <name evidence="10" type="ORF">GCM10009675_30440</name>
</gene>
<dbReference type="Pfam" id="PF03186">
    <property type="entry name" value="CobD_Cbib"/>
    <property type="match status" value="1"/>
</dbReference>
<organism evidence="10 11">
    <name type="scientific">Prauserella alba</name>
    <dbReference type="NCBI Taxonomy" id="176898"/>
    <lineage>
        <taxon>Bacteria</taxon>
        <taxon>Bacillati</taxon>
        <taxon>Actinomycetota</taxon>
        <taxon>Actinomycetes</taxon>
        <taxon>Pseudonocardiales</taxon>
        <taxon>Pseudonocardiaceae</taxon>
        <taxon>Prauserella</taxon>
    </lineage>
</organism>
<keyword evidence="5 9" id="KW-0169">Cobalamin biosynthesis</keyword>
<evidence type="ECO:0000256" key="1">
    <source>
        <dbReference type="ARBA" id="ARBA00004651"/>
    </source>
</evidence>
<proteinExistence type="inferred from homology"/>
<evidence type="ECO:0000256" key="8">
    <source>
        <dbReference type="ARBA" id="ARBA00023136"/>
    </source>
</evidence>
<evidence type="ECO:0000256" key="9">
    <source>
        <dbReference type="HAMAP-Rule" id="MF_00024"/>
    </source>
</evidence>
<sequence length="317" mass="32424">MSAHRAVGLLLGVVADGLIGEPRRAGPPRPVAALPQAADTLARRIGTAGATTVVTTGAVAAGMLVERAAGRYRLVRTLVVAAGTWSVLGGARIAADGTELARDLENGDFDTARERISTADPRCTEDLDLPGLSRAAIEVVADQTSNAVVSPLIWGAVAGLPGMLGARTVTVLGRRPGMELDIASARSADPVARRLDEIANLVPARLTATLTTAAAPVVGGSAPSAWQAWRRDTAAHPSPNAGRAEAAFAGALEIRLGGRTVYPRGVAELPVLGAGRNPDAGHVTRAVELSRVVGLCAVGVSAVLAALSGIGRRRRRQ</sequence>